<dbReference type="InterPro" id="IPR051463">
    <property type="entry name" value="Peptidase_U62_metallo"/>
</dbReference>
<accession>A0AAQ3WC65</accession>
<evidence type="ECO:0000313" key="4">
    <source>
        <dbReference type="Proteomes" id="UP000194948"/>
    </source>
</evidence>
<dbReference type="Proteomes" id="UP000194948">
    <property type="component" value="Chromosome"/>
</dbReference>
<evidence type="ECO:0000256" key="1">
    <source>
        <dbReference type="ARBA" id="ARBA00005836"/>
    </source>
</evidence>
<gene>
    <name evidence="3" type="ORF">A5821_001691</name>
</gene>
<dbReference type="InterPro" id="IPR045569">
    <property type="entry name" value="Metalloprtase-TldD/E_C"/>
</dbReference>
<dbReference type="PANTHER" id="PTHR30624">
    <property type="entry name" value="UNCHARACTERIZED PROTEIN TLDD AND PMBA"/>
    <property type="match status" value="1"/>
</dbReference>
<keyword evidence="4" id="KW-1185">Reference proteome</keyword>
<reference evidence="3 4" key="2">
    <citation type="submission" date="2024-03" db="EMBL/GenBank/DDBJ databases">
        <title>The Genome Sequence of Enterococcus sp. DIV0205d.</title>
        <authorList>
            <consortium name="The Broad Institute Genomics Platform"/>
            <consortium name="The Broad Institute Microbial Omics Core"/>
            <consortium name="The Broad Institute Genomic Center for Infectious Diseases"/>
            <person name="Earl A."/>
            <person name="Manson A."/>
            <person name="Gilmore M."/>
            <person name="Schwartman J."/>
            <person name="Shea T."/>
            <person name="Abouelleil A."/>
            <person name="Cao P."/>
            <person name="Chapman S."/>
            <person name="Cusick C."/>
            <person name="Young S."/>
            <person name="Neafsey D."/>
            <person name="Nusbaum C."/>
            <person name="Birren B."/>
        </authorList>
    </citation>
    <scope>NUCLEOTIDE SEQUENCE [LARGE SCALE GENOMIC DNA]</scope>
    <source>
        <strain evidence="3 4">7F3_DIV0205</strain>
    </source>
</reference>
<proteinExistence type="inferred from homology"/>
<organism evidence="3 4">
    <name type="scientific">Candidatus Enterococcus palustris</name>
    <dbReference type="NCBI Taxonomy" id="1834189"/>
    <lineage>
        <taxon>Bacteria</taxon>
        <taxon>Bacillati</taxon>
        <taxon>Bacillota</taxon>
        <taxon>Bacilli</taxon>
        <taxon>Lactobacillales</taxon>
        <taxon>Enterococcaceae</taxon>
        <taxon>Enterococcus</taxon>
    </lineage>
</organism>
<dbReference type="AlphaFoldDB" id="A0AAQ3WC65"/>
<dbReference type="GO" id="GO:0006508">
    <property type="term" value="P:proteolysis"/>
    <property type="evidence" value="ECO:0007669"/>
    <property type="project" value="InterPro"/>
</dbReference>
<dbReference type="EMBL" id="CP147244">
    <property type="protein sequence ID" value="WYK00593.1"/>
    <property type="molecule type" value="Genomic_DNA"/>
</dbReference>
<dbReference type="SUPFAM" id="SSF111283">
    <property type="entry name" value="Putative modulator of DNA gyrase, PmbA/TldD"/>
    <property type="match status" value="1"/>
</dbReference>
<evidence type="ECO:0000313" key="3">
    <source>
        <dbReference type="EMBL" id="WYK00593.1"/>
    </source>
</evidence>
<dbReference type="RefSeq" id="WP_086314115.1">
    <property type="nucleotide sequence ID" value="NZ_CP147244.1"/>
</dbReference>
<sequence>MFIQEVQEIEIKNMYGHYFIDRKHEKGSSEYINGILKAKTLNDFQLSFDEKIVENVIKIFDKCYDWTIFNSDNLILYYKKHHEIVNMDDKINERGYSFVRIVYKNRLHATLVEELEFDNDEFCLDKVMDGIRKLEKHLSYMLNQTKTRFSSTNSVILSPISSGYFVHEIIGHLLEDDLFYHKQSIINKSIQASKMLNVSDIVTENIDINDFDDEGNPCKDIVLIKNGEIINCMSKASGNRRRQNYKFPCTTRMRTTYVHPVIEKKVDQFISESDGDIYFDRIIFGHMNPLTGDYLVSGYGYKITDGLKTNFISDLTISGNIIEDLVKIQEIGNDLFKQGSECLKLSQVIRVNCLSPSMKLENINIMGEIYE</sequence>
<dbReference type="GO" id="GO:0005829">
    <property type="term" value="C:cytosol"/>
    <property type="evidence" value="ECO:0007669"/>
    <property type="project" value="TreeGrafter"/>
</dbReference>
<dbReference type="InterPro" id="IPR036059">
    <property type="entry name" value="TldD/PmbA_sf"/>
</dbReference>
<protein>
    <submittedName>
        <fullName evidence="3">TldD protein</fullName>
    </submittedName>
</protein>
<name>A0AAQ3WC65_9ENTE</name>
<dbReference type="Pfam" id="PF19289">
    <property type="entry name" value="PmbA_TldD_3rd"/>
    <property type="match status" value="1"/>
</dbReference>
<reference evidence="4" key="1">
    <citation type="submission" date="2017-05" db="EMBL/GenBank/DDBJ databases">
        <title>The Genome Sequence of EEnterococcus faecalis 9F2_4866.</title>
        <authorList>
            <consortium name="The Broad Institute Genomics Platform"/>
            <consortium name="The Broad Institute Genomic Center for Infectious Diseases"/>
            <person name="Earl A."/>
            <person name="Manson A."/>
            <person name="Schwartman J."/>
            <person name="Gilmore M."/>
            <person name="Abouelleil A."/>
            <person name="Cao P."/>
            <person name="Chapman S."/>
            <person name="Cusick C."/>
            <person name="Shea T."/>
            <person name="Young S."/>
            <person name="Neafsey D."/>
            <person name="Nusbaum C."/>
            <person name="Birren B."/>
        </authorList>
    </citation>
    <scope>NUCLEOTIDE SEQUENCE [LARGE SCALE GENOMIC DNA]</scope>
    <source>
        <strain evidence="4">7F3_DIV0205</strain>
    </source>
</reference>
<feature type="domain" description="Metalloprotease TldD/E C-terminal" evidence="2">
    <location>
        <begin position="154"/>
        <end position="367"/>
    </location>
</feature>
<dbReference type="GO" id="GO:0008237">
    <property type="term" value="F:metallopeptidase activity"/>
    <property type="evidence" value="ECO:0007669"/>
    <property type="project" value="InterPro"/>
</dbReference>
<comment type="similarity">
    <text evidence="1">Belongs to the peptidase U62 family.</text>
</comment>
<dbReference type="PANTHER" id="PTHR30624:SF4">
    <property type="entry name" value="METALLOPROTEASE TLDD"/>
    <property type="match status" value="1"/>
</dbReference>
<evidence type="ECO:0000259" key="2">
    <source>
        <dbReference type="Pfam" id="PF19289"/>
    </source>
</evidence>